<reference evidence="1 2" key="1">
    <citation type="journal article" date="2017" name="Environ. Microbiol.">
        <title>Decay of the glycolytic pathway and adaptation to intranuclear parasitism within Enterocytozoonidae microsporidia.</title>
        <authorList>
            <person name="Wiredu Boakye D."/>
            <person name="Jaroenlak P."/>
            <person name="Prachumwat A."/>
            <person name="Williams T.A."/>
            <person name="Bateman K.S."/>
            <person name="Itsathitphaisarn O."/>
            <person name="Sritunyalucksana K."/>
            <person name="Paszkiewicz K.H."/>
            <person name="Moore K.A."/>
            <person name="Stentiford G.D."/>
            <person name="Williams B.A."/>
        </authorList>
    </citation>
    <scope>NUCLEOTIDE SEQUENCE [LARGE SCALE GENOMIC DNA]</scope>
    <source>
        <strain evidence="1 2">GB1</strain>
    </source>
</reference>
<evidence type="ECO:0000313" key="2">
    <source>
        <dbReference type="Proteomes" id="UP000192356"/>
    </source>
</evidence>
<dbReference type="VEuPathDB" id="MicrosporidiaDB:HERIO_156"/>
<evidence type="ECO:0000313" key="1">
    <source>
        <dbReference type="EMBL" id="ORD97976.1"/>
    </source>
</evidence>
<dbReference type="EMBL" id="LVKB01000004">
    <property type="protein sequence ID" value="ORD97976.1"/>
    <property type="molecule type" value="Genomic_DNA"/>
</dbReference>
<name>A0A1X0QDV2_9MICR</name>
<accession>A0A1X0QDV2</accession>
<gene>
    <name evidence="1" type="ORF">HERIO_156</name>
</gene>
<comment type="caution">
    <text evidence="1">The sequence shown here is derived from an EMBL/GenBank/DDBJ whole genome shotgun (WGS) entry which is preliminary data.</text>
</comment>
<proteinExistence type="predicted"/>
<keyword evidence="2" id="KW-1185">Reference proteome</keyword>
<protein>
    <submittedName>
        <fullName evidence="1">Uncharacterized protein</fullName>
    </submittedName>
</protein>
<dbReference type="Proteomes" id="UP000192356">
    <property type="component" value="Unassembled WGS sequence"/>
</dbReference>
<organism evidence="1 2">
    <name type="scientific">Hepatospora eriocheir</name>
    <dbReference type="NCBI Taxonomy" id="1081669"/>
    <lineage>
        <taxon>Eukaryota</taxon>
        <taxon>Fungi</taxon>
        <taxon>Fungi incertae sedis</taxon>
        <taxon>Microsporidia</taxon>
        <taxon>Hepatosporidae</taxon>
        <taxon>Hepatospora</taxon>
    </lineage>
</organism>
<dbReference type="VEuPathDB" id="MicrosporidiaDB:A0H76_2635"/>
<dbReference type="AlphaFoldDB" id="A0A1X0QDV2"/>
<sequence>MLNSFIKMRVSDLIESVQDYLKEDEVTLIENKVKLNDKKANLKRVEEIVKITKEYLSEKEIKFIKEEVLMRIKSNTFYINK</sequence>